<comment type="caution">
    <text evidence="1">The sequence shown here is derived from an EMBL/GenBank/DDBJ whole genome shotgun (WGS) entry which is preliminary data.</text>
</comment>
<gene>
    <name evidence="1" type="ORF">BRO54_2131</name>
</gene>
<dbReference type="EMBL" id="MQMG01000025">
    <property type="protein sequence ID" value="OKO93068.1"/>
    <property type="molecule type" value="Genomic_DNA"/>
</dbReference>
<name>A0A1Q5SYG8_9BACL</name>
<reference evidence="2" key="2">
    <citation type="submission" date="2017-01" db="EMBL/GenBank/DDBJ databases">
        <title>Genome sequencing and annotation of Geobacillus sp. 1017, a Hydrocarbon-Oxidizing Thermophilic Bacterium Isolated from a Heavy Oil Reservoir (China).</title>
        <authorList>
            <person name="Kadnikov V.V."/>
            <person name="Mardanov A.V."/>
            <person name="Poltaraus A.B."/>
            <person name="Sokolova D.S."/>
            <person name="Semenova E.M."/>
            <person name="Ravin N.V."/>
            <person name="Tourova T.P."/>
            <person name="Nazina T.N."/>
        </authorList>
    </citation>
    <scope>NUCLEOTIDE SEQUENCE [LARGE SCALE GENOMIC DNA]</scope>
    <source>
        <strain evidence="2">1017</strain>
    </source>
</reference>
<evidence type="ECO:0000313" key="2">
    <source>
        <dbReference type="Proteomes" id="UP000186030"/>
    </source>
</evidence>
<dbReference type="Proteomes" id="UP000186030">
    <property type="component" value="Unassembled WGS sequence"/>
</dbReference>
<sequence length="45" mass="4846">MPLHIEDGLLLTALRLTHRGKTIEFRRALVDTGSTGTIVSVDLAG</sequence>
<evidence type="ECO:0000313" key="1">
    <source>
        <dbReference type="EMBL" id="OKO93068.1"/>
    </source>
</evidence>
<dbReference type="AlphaFoldDB" id="A0A1Q5SYG8"/>
<protein>
    <recommendedName>
        <fullName evidence="3">Peptidase A2 domain-containing protein</fullName>
    </recommendedName>
</protein>
<proteinExistence type="predicted"/>
<evidence type="ECO:0008006" key="3">
    <source>
        <dbReference type="Google" id="ProtNLM"/>
    </source>
</evidence>
<accession>A0A1Q5SYG8</accession>
<reference evidence="1 2" key="1">
    <citation type="submission" date="2016-11" db="EMBL/GenBank/DDBJ databases">
        <authorList>
            <person name="Kadnikov V."/>
            <person name="Nazina T."/>
        </authorList>
    </citation>
    <scope>NUCLEOTIDE SEQUENCE [LARGE SCALE GENOMIC DNA]</scope>
    <source>
        <strain evidence="1 2">1017</strain>
    </source>
</reference>
<organism evidence="1 2">
    <name type="scientific">Geobacillus proteiniphilus</name>
    <dbReference type="NCBI Taxonomy" id="860353"/>
    <lineage>
        <taxon>Bacteria</taxon>
        <taxon>Bacillati</taxon>
        <taxon>Bacillota</taxon>
        <taxon>Bacilli</taxon>
        <taxon>Bacillales</taxon>
        <taxon>Anoxybacillaceae</taxon>
        <taxon>Geobacillus</taxon>
    </lineage>
</organism>